<protein>
    <recommendedName>
        <fullName evidence="9">NADP-dependent malic enzyme</fullName>
        <ecNumber evidence="8">1.1.1.40</ecNumber>
    </recommendedName>
</protein>
<dbReference type="GO" id="GO:0004473">
    <property type="term" value="F:malate dehydrogenase (decarboxylating) (NADP+) activity"/>
    <property type="evidence" value="ECO:0007669"/>
    <property type="project" value="UniProtKB-EC"/>
</dbReference>
<dbReference type="GO" id="GO:0051287">
    <property type="term" value="F:NAD binding"/>
    <property type="evidence" value="ECO:0007669"/>
    <property type="project" value="InterPro"/>
</dbReference>
<dbReference type="Gene3D" id="3.40.50.10950">
    <property type="match status" value="1"/>
</dbReference>
<keyword evidence="14" id="KW-0521">NADP</keyword>
<evidence type="ECO:0000259" key="16">
    <source>
        <dbReference type="SMART" id="SM01274"/>
    </source>
</evidence>
<dbReference type="GO" id="GO:0008948">
    <property type="term" value="F:oxaloacetate decarboxylase activity"/>
    <property type="evidence" value="ECO:0007669"/>
    <property type="project" value="RHEA"/>
</dbReference>
<feature type="domain" description="Malic enzyme NAD-binding" evidence="15">
    <location>
        <begin position="163"/>
        <end position="400"/>
    </location>
</feature>
<feature type="active site" description="Proton acceptor" evidence="12">
    <location>
        <position position="94"/>
    </location>
</feature>
<dbReference type="InterPro" id="IPR012302">
    <property type="entry name" value="Malic_NAD-bd"/>
</dbReference>
<keyword evidence="18" id="KW-1185">Reference proteome</keyword>
<evidence type="ECO:0000256" key="7">
    <source>
        <dbReference type="ARBA" id="ARBA00023268"/>
    </source>
</evidence>
<sequence>MKDELNQAALDYHQFPQPGKLEVTPTKNMVNQRDLALAYSPGVAAASLAIADNPACAADYTTRGNLVAVVSNGTAVLGLGSIGALASKPVMEGKAVLFKKFAGVNAFDIELNTLDVDKLVEAVALMEPTFGGINLEDIKAPECFEVEKRLKARMKIPVFHDDQHGTAICVAAAIRNGLRVAGKNIEDVKLVCSGAGAAAIACLNLLVEMGLKKENITVNDRFGIIFKGREEEMNPYNSAYAIDTKARTLDDVMDGVDVFLGLSAPRVLKQEHVKVMAENPLILALANPEPEIRPELVYEVRSDAIIATGRSDYPNQVNNVLCFPFLFRGALDVGATEINEAMKIAVVEAIGDLATREASDVVVSAYGGAEFHFGRDYLIPKPFDPRLMTIIPPRVAKAAMETGVATRPIADFDEYERRLESFVFRSGMTMKPLFEKAKRNPQRIVFAEGESQRVINAVQQLVDEGICKPILLGNPELIQQNIDAYDLRLTIGANIEVIDPRNNPDFERHVAEHYAVMCRKGVTPVYSRRVMAARTTQIAAVLVRCGDADAMICGVEGNYISHLHYVRDLIGARPGLSDVAAVTMLILKQGTYFLTDTHVNEDPAPEQLADITALAAELVAGFGMEPKAALLSHSNFGSRMNGFSAKMRQTLDVLREKYPHIPAEGEMHVDAALSQDIRDRFFPNAAFEGEANLLVCPDLNSANIAYNMTKMLADGLPVGPMLVGTNYPVHILTESTTVRGIVNMAAFAGVEAASRKASA</sequence>
<evidence type="ECO:0000256" key="12">
    <source>
        <dbReference type="PIRSR" id="PIRSR036684-1"/>
    </source>
</evidence>
<dbReference type="PANTHER" id="PTHR43237:SF4">
    <property type="entry name" value="NADP-DEPENDENT MALIC ENZYME"/>
    <property type="match status" value="1"/>
</dbReference>
<feature type="binding site" evidence="14">
    <location>
        <begin position="76"/>
        <end position="83"/>
    </location>
    <ligand>
        <name>NADP(+)</name>
        <dbReference type="ChEBI" id="CHEBI:58349"/>
    </ligand>
</feature>
<dbReference type="PIRSF" id="PIRSF036684">
    <property type="entry name" value="ME_PTA"/>
    <property type="match status" value="1"/>
</dbReference>
<keyword evidence="6 17" id="KW-0560">Oxidoreductase</keyword>
<dbReference type="Pfam" id="PF03949">
    <property type="entry name" value="Malic_M"/>
    <property type="match status" value="1"/>
</dbReference>
<dbReference type="FunFam" id="3.40.50.10380:FF:000003">
    <property type="entry name" value="NADP-dependent malic enzyme"/>
    <property type="match status" value="1"/>
</dbReference>
<dbReference type="Proteomes" id="UP000005317">
    <property type="component" value="Unassembled WGS sequence"/>
</dbReference>
<dbReference type="Gene3D" id="3.40.50.10750">
    <property type="entry name" value="Isocitrate/Isopropylmalate dehydrogenase-like"/>
    <property type="match status" value="1"/>
</dbReference>
<dbReference type="EMBL" id="JH651384">
    <property type="protein sequence ID" value="EIJ34996.1"/>
    <property type="molecule type" value="Genomic_DNA"/>
</dbReference>
<evidence type="ECO:0000256" key="4">
    <source>
        <dbReference type="ARBA" id="ARBA00008756"/>
    </source>
</evidence>
<evidence type="ECO:0000256" key="13">
    <source>
        <dbReference type="PIRSR" id="PIRSR036684-2"/>
    </source>
</evidence>
<feature type="binding site" evidence="13">
    <location>
        <position position="136"/>
    </location>
    <ligand>
        <name>a divalent metal cation</name>
        <dbReference type="ChEBI" id="CHEBI:60240"/>
    </ligand>
</feature>
<dbReference type="GO" id="GO:0046872">
    <property type="term" value="F:metal ion binding"/>
    <property type="evidence" value="ECO:0007669"/>
    <property type="project" value="UniProtKB-KW"/>
</dbReference>
<dbReference type="Gene3D" id="3.40.50.10380">
    <property type="entry name" value="Malic enzyme, N-terminal domain"/>
    <property type="match status" value="1"/>
</dbReference>
<evidence type="ECO:0000256" key="9">
    <source>
        <dbReference type="ARBA" id="ARBA00040273"/>
    </source>
</evidence>
<feature type="domain" description="Malic enzyme N-terminal" evidence="16">
    <location>
        <begin position="18"/>
        <end position="151"/>
    </location>
</feature>
<dbReference type="Pfam" id="PF01515">
    <property type="entry name" value="PTA_PTB"/>
    <property type="match status" value="1"/>
</dbReference>
<dbReference type="InterPro" id="IPR042113">
    <property type="entry name" value="P_AcTrfase_dom1"/>
</dbReference>
<reference evidence="18" key="1">
    <citation type="journal article" date="2011" name="Stand. Genomic Sci.">
        <title>Genome sequence of the filamentous, gliding Thiothrix nivea neotype strain (JP2(T)).</title>
        <authorList>
            <person name="Lapidus A."/>
            <person name="Nolan M."/>
            <person name="Lucas S."/>
            <person name="Glavina Del Rio T."/>
            <person name="Tice H."/>
            <person name="Cheng J.F."/>
            <person name="Tapia R."/>
            <person name="Han C."/>
            <person name="Goodwin L."/>
            <person name="Pitluck S."/>
            <person name="Liolios K."/>
            <person name="Pagani I."/>
            <person name="Ivanova N."/>
            <person name="Huntemann M."/>
            <person name="Mavromatis K."/>
            <person name="Mikhailova N."/>
            <person name="Pati A."/>
            <person name="Chen A."/>
            <person name="Palaniappan K."/>
            <person name="Land M."/>
            <person name="Brambilla E.M."/>
            <person name="Rohde M."/>
            <person name="Abt B."/>
            <person name="Verbarg S."/>
            <person name="Goker M."/>
            <person name="Bristow J."/>
            <person name="Eisen J.A."/>
            <person name="Markowitz V."/>
            <person name="Hugenholtz P."/>
            <person name="Kyrpides N.C."/>
            <person name="Klenk H.P."/>
            <person name="Woyke T."/>
        </authorList>
    </citation>
    <scope>NUCLEOTIDE SEQUENCE [LARGE SCALE GENOMIC DNA]</scope>
    <source>
        <strain evidence="18">ATCC 35100 / DSM 5205 / JP2</strain>
    </source>
</reference>
<dbReference type="RefSeq" id="WP_002708910.1">
    <property type="nucleotide sequence ID" value="NZ_JH651384.1"/>
</dbReference>
<name>A0A656HHP1_THINJ</name>
<evidence type="ECO:0000313" key="18">
    <source>
        <dbReference type="Proteomes" id="UP000005317"/>
    </source>
</evidence>
<comment type="similarity">
    <text evidence="3">In the N-terminal section; belongs to the malic enzymes family.</text>
</comment>
<evidence type="ECO:0000256" key="6">
    <source>
        <dbReference type="ARBA" id="ARBA00023002"/>
    </source>
</evidence>
<gene>
    <name evidence="17" type="ORF">Thini_2450</name>
</gene>
<comment type="cofactor">
    <cofactor evidence="1">
        <name>Mn(2+)</name>
        <dbReference type="ChEBI" id="CHEBI:29035"/>
    </cofactor>
</comment>
<dbReference type="FunFam" id="3.40.50.720:FF:000095">
    <property type="entry name" value="NADP-dependent malic enzyme"/>
    <property type="match status" value="1"/>
</dbReference>
<evidence type="ECO:0000313" key="17">
    <source>
        <dbReference type="EMBL" id="EIJ34996.1"/>
    </source>
</evidence>
<evidence type="ECO:0000256" key="14">
    <source>
        <dbReference type="PIRSR" id="PIRSR036684-3"/>
    </source>
</evidence>
<feature type="binding site" evidence="14">
    <location>
        <position position="287"/>
    </location>
    <ligand>
        <name>a divalent metal cation</name>
        <dbReference type="ChEBI" id="CHEBI:60240"/>
    </ligand>
</feature>
<dbReference type="InterPro" id="IPR045213">
    <property type="entry name" value="Malic_NAD-bd_bact_type"/>
</dbReference>
<comment type="similarity">
    <text evidence="4">In the C-terminal section; belongs to the phosphate acetyltransferase and butyryltransferase family.</text>
</comment>
<dbReference type="AlphaFoldDB" id="A0A656HHP1"/>
<evidence type="ECO:0000256" key="8">
    <source>
        <dbReference type="ARBA" id="ARBA00038964"/>
    </source>
</evidence>
<evidence type="ECO:0000256" key="11">
    <source>
        <dbReference type="ARBA" id="ARBA00051384"/>
    </source>
</evidence>
<dbReference type="GO" id="GO:0016746">
    <property type="term" value="F:acyltransferase activity"/>
    <property type="evidence" value="ECO:0007669"/>
    <property type="project" value="InterPro"/>
</dbReference>
<dbReference type="SUPFAM" id="SSF53659">
    <property type="entry name" value="Isocitrate/Isopropylmalate dehydrogenase-like"/>
    <property type="match status" value="1"/>
</dbReference>
<dbReference type="InterPro" id="IPR046346">
    <property type="entry name" value="Aminoacid_DH-like_N_sf"/>
</dbReference>
<comment type="catalytic activity">
    <reaction evidence="11">
        <text>oxaloacetate + H(+) = pyruvate + CO2</text>
        <dbReference type="Rhea" id="RHEA:15641"/>
        <dbReference type="ChEBI" id="CHEBI:15361"/>
        <dbReference type="ChEBI" id="CHEBI:15378"/>
        <dbReference type="ChEBI" id="CHEBI:16452"/>
        <dbReference type="ChEBI" id="CHEBI:16526"/>
        <dbReference type="EC" id="1.1.1.40"/>
    </reaction>
</comment>
<dbReference type="SMART" id="SM01274">
    <property type="entry name" value="malic"/>
    <property type="match status" value="1"/>
</dbReference>
<dbReference type="SUPFAM" id="SSF51735">
    <property type="entry name" value="NAD(P)-binding Rossmann-fold domains"/>
    <property type="match status" value="1"/>
</dbReference>
<organism evidence="17 18">
    <name type="scientific">Thiothrix nivea (strain ATCC 35100 / DSM 5205 / JP2)</name>
    <dbReference type="NCBI Taxonomy" id="870187"/>
    <lineage>
        <taxon>Bacteria</taxon>
        <taxon>Pseudomonadati</taxon>
        <taxon>Pseudomonadota</taxon>
        <taxon>Gammaproteobacteria</taxon>
        <taxon>Thiotrichales</taxon>
        <taxon>Thiotrichaceae</taxon>
        <taxon>Thiothrix</taxon>
    </lineage>
</organism>
<dbReference type="EC" id="1.1.1.40" evidence="8"/>
<keyword evidence="7" id="KW-0511">Multifunctional enzyme</keyword>
<dbReference type="Gene3D" id="3.40.50.720">
    <property type="entry name" value="NAD(P)-binding Rossmann-like Domain"/>
    <property type="match status" value="1"/>
</dbReference>
<comment type="catalytic activity">
    <reaction evidence="10">
        <text>(S)-malate + NADP(+) = pyruvate + CO2 + NADPH</text>
        <dbReference type="Rhea" id="RHEA:18253"/>
        <dbReference type="ChEBI" id="CHEBI:15361"/>
        <dbReference type="ChEBI" id="CHEBI:15589"/>
        <dbReference type="ChEBI" id="CHEBI:16526"/>
        <dbReference type="ChEBI" id="CHEBI:57783"/>
        <dbReference type="ChEBI" id="CHEBI:58349"/>
        <dbReference type="EC" id="1.1.1.40"/>
    </reaction>
</comment>
<dbReference type="Pfam" id="PF00390">
    <property type="entry name" value="malic"/>
    <property type="match status" value="2"/>
</dbReference>
<dbReference type="PANTHER" id="PTHR43237">
    <property type="entry name" value="NADP-DEPENDENT MALIC ENZYME"/>
    <property type="match status" value="1"/>
</dbReference>
<evidence type="ECO:0000256" key="10">
    <source>
        <dbReference type="ARBA" id="ARBA00050924"/>
    </source>
</evidence>
<dbReference type="InterPro" id="IPR037062">
    <property type="entry name" value="Malic_N_dom_sf"/>
</dbReference>
<dbReference type="SMART" id="SM00919">
    <property type="entry name" value="Malic_M"/>
    <property type="match status" value="1"/>
</dbReference>
<accession>A0A656HHP1</accession>
<comment type="cofactor">
    <cofactor evidence="2">
        <name>Mg(2+)</name>
        <dbReference type="ChEBI" id="CHEBI:18420"/>
    </cofactor>
</comment>
<evidence type="ECO:0000256" key="5">
    <source>
        <dbReference type="ARBA" id="ARBA00022723"/>
    </source>
</evidence>
<feature type="binding site" evidence="13">
    <location>
        <position position="137"/>
    </location>
    <ligand>
        <name>a divalent metal cation</name>
        <dbReference type="ChEBI" id="CHEBI:60240"/>
    </ligand>
</feature>
<dbReference type="OrthoDB" id="9805787at2"/>
<evidence type="ECO:0000256" key="1">
    <source>
        <dbReference type="ARBA" id="ARBA00001936"/>
    </source>
</evidence>
<dbReference type="CDD" id="cd05311">
    <property type="entry name" value="NAD_bind_2_malic_enz"/>
    <property type="match status" value="1"/>
</dbReference>
<evidence type="ECO:0000256" key="2">
    <source>
        <dbReference type="ARBA" id="ARBA00001946"/>
    </source>
</evidence>
<dbReference type="InterPro" id="IPR012188">
    <property type="entry name" value="ME_PTA"/>
</dbReference>
<feature type="binding site" evidence="14">
    <location>
        <position position="162"/>
    </location>
    <ligand>
        <name>a divalent metal cation</name>
        <dbReference type="ChEBI" id="CHEBI:60240"/>
    </ligand>
</feature>
<keyword evidence="5 13" id="KW-0479">Metal-binding</keyword>
<evidence type="ECO:0000256" key="3">
    <source>
        <dbReference type="ARBA" id="ARBA00007686"/>
    </source>
</evidence>
<dbReference type="InterPro" id="IPR012301">
    <property type="entry name" value="Malic_N_dom"/>
</dbReference>
<dbReference type="GO" id="GO:0006108">
    <property type="term" value="P:malate metabolic process"/>
    <property type="evidence" value="ECO:0007669"/>
    <property type="project" value="InterPro"/>
</dbReference>
<dbReference type="InterPro" id="IPR036291">
    <property type="entry name" value="NAD(P)-bd_dom_sf"/>
</dbReference>
<proteinExistence type="inferred from homology"/>
<dbReference type="SUPFAM" id="SSF53223">
    <property type="entry name" value="Aminoacid dehydrogenase-like, N-terminal domain"/>
    <property type="match status" value="1"/>
</dbReference>
<evidence type="ECO:0000259" key="15">
    <source>
        <dbReference type="SMART" id="SM00919"/>
    </source>
</evidence>
<dbReference type="InterPro" id="IPR051674">
    <property type="entry name" value="Malate_Decarboxylase"/>
</dbReference>
<dbReference type="InterPro" id="IPR042112">
    <property type="entry name" value="P_AcTrfase_dom2"/>
</dbReference>
<dbReference type="InterPro" id="IPR002505">
    <property type="entry name" value="PTA_PTB"/>
</dbReference>